<sequence>MLRFGPDTCPVVVAALPLFEEANRTRAFVVTILRALAERGIAGALPDLPGQGESLAPTDTVRLAHLRDAFAAATRHVGGPAYALGIRSGALLDATATLGGRWHFTPSTGADLLRELERLRQAGGGDAYGGNHLSPVLLGELPTAGIAALSRTIYLESDARPADRHVPGAPLWRRSEPDNNPALAASLAEDIAAWVRACES</sequence>
<evidence type="ECO:0000313" key="1">
    <source>
        <dbReference type="EMBL" id="TGX52479.1"/>
    </source>
</evidence>
<dbReference type="SUPFAM" id="SSF53474">
    <property type="entry name" value="alpha/beta-Hydrolases"/>
    <property type="match status" value="1"/>
</dbReference>
<accession>A0A4S1X8H0</accession>
<dbReference type="AlphaFoldDB" id="A0A4S1X8H0"/>
<name>A0A4S1X8H0_9SPHN</name>
<comment type="caution">
    <text evidence="1">The sequence shown here is derived from an EMBL/GenBank/DDBJ whole genome shotgun (WGS) entry which is preliminary data.</text>
</comment>
<evidence type="ECO:0008006" key="3">
    <source>
        <dbReference type="Google" id="ProtNLM"/>
    </source>
</evidence>
<proteinExistence type="predicted"/>
<gene>
    <name evidence="1" type="ORF">E5A73_15845</name>
</gene>
<dbReference type="EMBL" id="SRXT01000006">
    <property type="protein sequence ID" value="TGX52479.1"/>
    <property type="molecule type" value="Genomic_DNA"/>
</dbReference>
<dbReference type="InterPro" id="IPR029058">
    <property type="entry name" value="AB_hydrolase_fold"/>
</dbReference>
<reference evidence="1 2" key="1">
    <citation type="submission" date="2019-04" db="EMBL/GenBank/DDBJ databases">
        <title>Sphingomonas psychrotolerans sp. nov., isolated from soil in the Tianshan Mountains, Xinjiang, China.</title>
        <authorList>
            <person name="Luo Y."/>
            <person name="Sheng H."/>
        </authorList>
    </citation>
    <scope>NUCLEOTIDE SEQUENCE [LARGE SCALE GENOMIC DNA]</scope>
    <source>
        <strain evidence="1 2">ZFGT-11</strain>
    </source>
</reference>
<dbReference type="Gene3D" id="3.40.50.1820">
    <property type="entry name" value="alpha/beta hydrolase"/>
    <property type="match status" value="1"/>
</dbReference>
<dbReference type="OrthoDB" id="7390151at2"/>
<evidence type="ECO:0000313" key="2">
    <source>
        <dbReference type="Proteomes" id="UP000306147"/>
    </source>
</evidence>
<protein>
    <recommendedName>
        <fullName evidence="3">Alpha/beta hydrolase</fullName>
    </recommendedName>
</protein>
<dbReference type="Proteomes" id="UP000306147">
    <property type="component" value="Unassembled WGS sequence"/>
</dbReference>
<keyword evidence="2" id="KW-1185">Reference proteome</keyword>
<organism evidence="1 2">
    <name type="scientific">Sphingomonas gei</name>
    <dbReference type="NCBI Taxonomy" id="1395960"/>
    <lineage>
        <taxon>Bacteria</taxon>
        <taxon>Pseudomonadati</taxon>
        <taxon>Pseudomonadota</taxon>
        <taxon>Alphaproteobacteria</taxon>
        <taxon>Sphingomonadales</taxon>
        <taxon>Sphingomonadaceae</taxon>
        <taxon>Sphingomonas</taxon>
    </lineage>
</organism>